<dbReference type="Proteomes" id="UP000198855">
    <property type="component" value="Unassembled WGS sequence"/>
</dbReference>
<dbReference type="Gene3D" id="1.10.10.60">
    <property type="entry name" value="Homeodomain-like"/>
    <property type="match status" value="2"/>
</dbReference>
<evidence type="ECO:0000256" key="3">
    <source>
        <dbReference type="ARBA" id="ARBA00023163"/>
    </source>
</evidence>
<dbReference type="InterPro" id="IPR018062">
    <property type="entry name" value="HTH_AraC-typ_CS"/>
</dbReference>
<dbReference type="Pfam" id="PF12833">
    <property type="entry name" value="HTH_18"/>
    <property type="match status" value="1"/>
</dbReference>
<proteinExistence type="predicted"/>
<keyword evidence="6" id="KW-1185">Reference proteome</keyword>
<accession>A0A1I1U4B0</accession>
<reference evidence="6" key="1">
    <citation type="submission" date="2016-10" db="EMBL/GenBank/DDBJ databases">
        <authorList>
            <person name="Varghese N."/>
            <person name="Submissions S."/>
        </authorList>
    </citation>
    <scope>NUCLEOTIDE SEQUENCE [LARGE SCALE GENOMIC DNA]</scope>
    <source>
        <strain evidence="6">CGMCC 1.10784</strain>
    </source>
</reference>
<gene>
    <name evidence="5" type="ORF">SAMN05216378_0862</name>
</gene>
<dbReference type="GO" id="GO:0003700">
    <property type="term" value="F:DNA-binding transcription factor activity"/>
    <property type="evidence" value="ECO:0007669"/>
    <property type="project" value="InterPro"/>
</dbReference>
<evidence type="ECO:0000256" key="2">
    <source>
        <dbReference type="ARBA" id="ARBA00023125"/>
    </source>
</evidence>
<dbReference type="InterPro" id="IPR014710">
    <property type="entry name" value="RmlC-like_jellyroll"/>
</dbReference>
<dbReference type="OrthoDB" id="182534at2"/>
<dbReference type="PANTHER" id="PTHR43280:SF2">
    <property type="entry name" value="HTH-TYPE TRANSCRIPTIONAL REGULATOR EXSA"/>
    <property type="match status" value="1"/>
</dbReference>
<dbReference type="Pfam" id="PF07883">
    <property type="entry name" value="Cupin_2"/>
    <property type="match status" value="1"/>
</dbReference>
<keyword evidence="2 5" id="KW-0238">DNA-binding</keyword>
<keyword evidence="3" id="KW-0804">Transcription</keyword>
<dbReference type="SUPFAM" id="SSF46689">
    <property type="entry name" value="Homeodomain-like"/>
    <property type="match status" value="2"/>
</dbReference>
<dbReference type="PROSITE" id="PS00041">
    <property type="entry name" value="HTH_ARAC_FAMILY_1"/>
    <property type="match status" value="1"/>
</dbReference>
<dbReference type="AlphaFoldDB" id="A0A1I1U4B0"/>
<dbReference type="EMBL" id="FOMT01000001">
    <property type="protein sequence ID" value="SFD65676.1"/>
    <property type="molecule type" value="Genomic_DNA"/>
</dbReference>
<dbReference type="STRING" id="1045775.SAMN05216378_0862"/>
<evidence type="ECO:0000256" key="1">
    <source>
        <dbReference type="ARBA" id="ARBA00023015"/>
    </source>
</evidence>
<organism evidence="5 6">
    <name type="scientific">Paenibacillus catalpae</name>
    <dbReference type="NCBI Taxonomy" id="1045775"/>
    <lineage>
        <taxon>Bacteria</taxon>
        <taxon>Bacillati</taxon>
        <taxon>Bacillota</taxon>
        <taxon>Bacilli</taxon>
        <taxon>Bacillales</taxon>
        <taxon>Paenibacillaceae</taxon>
        <taxon>Paenibacillus</taxon>
    </lineage>
</organism>
<dbReference type="Gene3D" id="2.60.120.10">
    <property type="entry name" value="Jelly Rolls"/>
    <property type="match status" value="1"/>
</dbReference>
<dbReference type="PANTHER" id="PTHR43280">
    <property type="entry name" value="ARAC-FAMILY TRANSCRIPTIONAL REGULATOR"/>
    <property type="match status" value="1"/>
</dbReference>
<dbReference type="RefSeq" id="WP_091181375.1">
    <property type="nucleotide sequence ID" value="NZ_FOMT01000001.1"/>
</dbReference>
<dbReference type="InterPro" id="IPR009057">
    <property type="entry name" value="Homeodomain-like_sf"/>
</dbReference>
<dbReference type="InterPro" id="IPR020449">
    <property type="entry name" value="Tscrpt_reg_AraC-type_HTH"/>
</dbReference>
<dbReference type="SMART" id="SM00342">
    <property type="entry name" value="HTH_ARAC"/>
    <property type="match status" value="1"/>
</dbReference>
<sequence length="276" mass="32169">MGDYSRFLNPAYLIASGEFHCRETNPFQHPLHRHETYSELLFVEEGRGTFIIDDTPYEVGPGTVLLYHRGVWHEELSTHYPFRATFFAFKGLQVKGYPNDYFLETDYSPVVELGERAEDFVKLLRSSHAEFHSDRPEARAAANYWFGLLLVLLAREVTGYVAERSSVKPSEAAVLKARSYMEENFRQSISLEQLAKITFVSKYYLSHLFRQEVGMSTIQYLIRCRMEAAKRYLQITDRPVKEIAELVGYQSETTFHNIFKKMTGLTPGQYRELEWE</sequence>
<feature type="domain" description="HTH araC/xylS-type" evidence="4">
    <location>
        <begin position="175"/>
        <end position="273"/>
    </location>
</feature>
<dbReference type="PROSITE" id="PS01124">
    <property type="entry name" value="HTH_ARAC_FAMILY_2"/>
    <property type="match status" value="1"/>
</dbReference>
<protein>
    <submittedName>
        <fullName evidence="5">AraC-type DNA-binding protein</fullName>
    </submittedName>
</protein>
<dbReference type="InterPro" id="IPR013096">
    <property type="entry name" value="Cupin_2"/>
</dbReference>
<keyword evidence="1" id="KW-0805">Transcription regulation</keyword>
<name>A0A1I1U4B0_9BACL</name>
<dbReference type="SUPFAM" id="SSF51215">
    <property type="entry name" value="Regulatory protein AraC"/>
    <property type="match status" value="1"/>
</dbReference>
<evidence type="ECO:0000313" key="5">
    <source>
        <dbReference type="EMBL" id="SFD65676.1"/>
    </source>
</evidence>
<evidence type="ECO:0000313" key="6">
    <source>
        <dbReference type="Proteomes" id="UP000198855"/>
    </source>
</evidence>
<dbReference type="GO" id="GO:0043565">
    <property type="term" value="F:sequence-specific DNA binding"/>
    <property type="evidence" value="ECO:0007669"/>
    <property type="project" value="InterPro"/>
</dbReference>
<dbReference type="PRINTS" id="PR00032">
    <property type="entry name" value="HTHARAC"/>
</dbReference>
<evidence type="ECO:0000259" key="4">
    <source>
        <dbReference type="PROSITE" id="PS01124"/>
    </source>
</evidence>
<dbReference type="InterPro" id="IPR018060">
    <property type="entry name" value="HTH_AraC"/>
</dbReference>
<dbReference type="InterPro" id="IPR037923">
    <property type="entry name" value="HTH-like"/>
</dbReference>